<reference evidence="3 4" key="1">
    <citation type="submission" date="2015-07" db="EMBL/GenBank/DDBJ databases">
        <title>High-quality genome of monoxenous trypanosomatid Leptomonas pyrrhocoris.</title>
        <authorList>
            <person name="Flegontov P."/>
            <person name="Butenko A."/>
            <person name="Firsov S."/>
            <person name="Vlcek C."/>
            <person name="Logacheva M.D."/>
            <person name="Field M."/>
            <person name="Filatov D."/>
            <person name="Flegontova O."/>
            <person name="Gerasimov E."/>
            <person name="Jackson A.P."/>
            <person name="Kelly S."/>
            <person name="Opperdoes F."/>
            <person name="O'Reilly A."/>
            <person name="Votypka J."/>
            <person name="Yurchenko V."/>
            <person name="Lukes J."/>
        </authorList>
    </citation>
    <scope>NUCLEOTIDE SEQUENCE [LARGE SCALE GENOMIC DNA]</scope>
    <source>
        <strain evidence="3">H10</strain>
    </source>
</reference>
<dbReference type="VEuPathDB" id="TriTrypDB:LpyrH10_08_0360"/>
<comment type="caution">
    <text evidence="3">The sequence shown here is derived from an EMBL/GenBank/DDBJ whole genome shotgun (WGS) entry which is preliminary data.</text>
</comment>
<sequence>MPAKRNASASRSRSRGRRARSASTSRTPARSRSRRSPVAAAAAAVAALPGAVKSVFQKPKATPPTSMWEADAKLMDAMSSGRSNSRSTGVRKLFRGKKGRVWGFWVAIIIFQVIAIVWAKWAIDMYKQYRNKVH</sequence>
<dbReference type="EMBL" id="LGTL01000008">
    <property type="protein sequence ID" value="KPA80300.1"/>
    <property type="molecule type" value="Genomic_DNA"/>
</dbReference>
<feature type="region of interest" description="Disordered" evidence="1">
    <location>
        <begin position="1"/>
        <end position="38"/>
    </location>
</feature>
<dbReference type="AlphaFoldDB" id="A0A0M9G168"/>
<organism evidence="3 4">
    <name type="scientific">Leptomonas pyrrhocoris</name>
    <name type="common">Firebug parasite</name>
    <dbReference type="NCBI Taxonomy" id="157538"/>
    <lineage>
        <taxon>Eukaryota</taxon>
        <taxon>Discoba</taxon>
        <taxon>Euglenozoa</taxon>
        <taxon>Kinetoplastea</taxon>
        <taxon>Metakinetoplastina</taxon>
        <taxon>Trypanosomatida</taxon>
        <taxon>Trypanosomatidae</taxon>
        <taxon>Leishmaniinae</taxon>
        <taxon>Leptomonas</taxon>
    </lineage>
</organism>
<evidence type="ECO:0000313" key="4">
    <source>
        <dbReference type="Proteomes" id="UP000037923"/>
    </source>
</evidence>
<dbReference type="RefSeq" id="XP_015658739.1">
    <property type="nucleotide sequence ID" value="XM_015802295.1"/>
</dbReference>
<name>A0A0M9G168_LEPPY</name>
<keyword evidence="4" id="KW-1185">Reference proteome</keyword>
<evidence type="ECO:0000313" key="3">
    <source>
        <dbReference type="EMBL" id="KPA80300.1"/>
    </source>
</evidence>
<evidence type="ECO:0000256" key="1">
    <source>
        <dbReference type="SAM" id="MobiDB-lite"/>
    </source>
</evidence>
<feature type="transmembrane region" description="Helical" evidence="2">
    <location>
        <begin position="102"/>
        <end position="123"/>
    </location>
</feature>
<proteinExistence type="predicted"/>
<accession>A0A0M9G168</accession>
<dbReference type="OMA" id="IVWAKWA"/>
<protein>
    <submittedName>
        <fullName evidence="3">Uncharacterized protein</fullName>
    </submittedName>
</protein>
<keyword evidence="2" id="KW-0472">Membrane</keyword>
<keyword evidence="2" id="KW-0812">Transmembrane</keyword>
<evidence type="ECO:0000256" key="2">
    <source>
        <dbReference type="SAM" id="Phobius"/>
    </source>
</evidence>
<dbReference type="GeneID" id="26904878"/>
<dbReference type="Proteomes" id="UP000037923">
    <property type="component" value="Unassembled WGS sequence"/>
</dbReference>
<keyword evidence="2" id="KW-1133">Transmembrane helix</keyword>
<gene>
    <name evidence="3" type="ORF">ABB37_04587</name>
</gene>
<dbReference type="OrthoDB" id="267953at2759"/>